<keyword evidence="3" id="KW-1185">Reference proteome</keyword>
<feature type="compositionally biased region" description="Polar residues" evidence="1">
    <location>
        <begin position="1"/>
        <end position="14"/>
    </location>
</feature>
<name>G2E6T8_9GAMM</name>
<evidence type="ECO:0000313" key="2">
    <source>
        <dbReference type="EMBL" id="EGV28166.1"/>
    </source>
</evidence>
<comment type="caution">
    <text evidence="2">The sequence shown here is derived from an EMBL/GenBank/DDBJ whole genome shotgun (WGS) entry which is preliminary data.</text>
</comment>
<protein>
    <submittedName>
        <fullName evidence="2">Uncharacterized protein</fullName>
    </submittedName>
</protein>
<gene>
    <name evidence="2" type="ORF">ThidrDRAFT_4001</name>
</gene>
<dbReference type="RefSeq" id="WP_007042714.1">
    <property type="nucleotide sequence ID" value="NZ_AFWT01000044.1"/>
</dbReference>
<feature type="region of interest" description="Disordered" evidence="1">
    <location>
        <begin position="1"/>
        <end position="26"/>
    </location>
</feature>
<evidence type="ECO:0000256" key="1">
    <source>
        <dbReference type="SAM" id="MobiDB-lite"/>
    </source>
</evidence>
<reference evidence="2 3" key="1">
    <citation type="submission" date="2011-06" db="EMBL/GenBank/DDBJ databases">
        <title>The draft genome of Thiorhodococcus drewsii AZ1.</title>
        <authorList>
            <consortium name="US DOE Joint Genome Institute (JGI-PGF)"/>
            <person name="Lucas S."/>
            <person name="Han J."/>
            <person name="Lapidus A."/>
            <person name="Cheng J.-F."/>
            <person name="Goodwin L."/>
            <person name="Pitluck S."/>
            <person name="Peters L."/>
            <person name="Land M.L."/>
            <person name="Hauser L."/>
            <person name="Vogl K."/>
            <person name="Liu Z."/>
            <person name="Imhoff J."/>
            <person name="Thiel V."/>
            <person name="Frigaard N.-U."/>
            <person name="Bryant D.A."/>
            <person name="Woyke T.J."/>
        </authorList>
    </citation>
    <scope>NUCLEOTIDE SEQUENCE [LARGE SCALE GENOMIC DNA]</scope>
    <source>
        <strain evidence="2 3">AZ1</strain>
    </source>
</reference>
<sequence length="91" mass="10037">MRLDSTSVTRSGSATEAPPDPRALLARNDMGRDEKVELLHQWEFDLREAMVAEEENMPASESPNFGLAEVLDALRALGATSRFHDVSTKHG</sequence>
<dbReference type="EMBL" id="AFWT01000044">
    <property type="protein sequence ID" value="EGV28166.1"/>
    <property type="molecule type" value="Genomic_DNA"/>
</dbReference>
<dbReference type="Proteomes" id="UP000004200">
    <property type="component" value="Unassembled WGS sequence"/>
</dbReference>
<dbReference type="AlphaFoldDB" id="G2E6T8"/>
<dbReference type="eggNOG" id="ENOG5031D3P">
    <property type="taxonomic scope" value="Bacteria"/>
</dbReference>
<dbReference type="STRING" id="765913.ThidrDRAFT_4001"/>
<accession>G2E6T8</accession>
<evidence type="ECO:0000313" key="3">
    <source>
        <dbReference type="Proteomes" id="UP000004200"/>
    </source>
</evidence>
<organism evidence="2 3">
    <name type="scientific">Thiorhodococcus drewsii AZ1</name>
    <dbReference type="NCBI Taxonomy" id="765913"/>
    <lineage>
        <taxon>Bacteria</taxon>
        <taxon>Pseudomonadati</taxon>
        <taxon>Pseudomonadota</taxon>
        <taxon>Gammaproteobacteria</taxon>
        <taxon>Chromatiales</taxon>
        <taxon>Chromatiaceae</taxon>
        <taxon>Thiorhodococcus</taxon>
    </lineage>
</organism>
<proteinExistence type="predicted"/>